<reference evidence="9 10" key="1">
    <citation type="submission" date="2019-11" db="EMBL/GenBank/DDBJ databases">
        <authorList>
            <person name="Jiang L.-Q."/>
        </authorList>
    </citation>
    <scope>NUCLEOTIDE SEQUENCE [LARGE SCALE GENOMIC DNA]</scope>
    <source>
        <strain evidence="9 10">YIM 132087</strain>
    </source>
</reference>
<evidence type="ECO:0000256" key="1">
    <source>
        <dbReference type="ARBA" id="ARBA00013860"/>
    </source>
</evidence>
<feature type="domain" description="SpoVT-AbrB" evidence="8">
    <location>
        <begin position="9"/>
        <end position="51"/>
    </location>
</feature>
<evidence type="ECO:0000256" key="5">
    <source>
        <dbReference type="ARBA" id="ARBA00023125"/>
    </source>
</evidence>
<evidence type="ECO:0000256" key="4">
    <source>
        <dbReference type="ARBA" id="ARBA00023015"/>
    </source>
</evidence>
<feature type="domain" description="SpoVT-AbrB" evidence="8">
    <location>
        <begin position="80"/>
        <end position="123"/>
    </location>
</feature>
<keyword evidence="6 7" id="KW-0804">Transcription</keyword>
<comment type="caution">
    <text evidence="9">The sequence shown here is derived from an EMBL/GenBank/DDBJ whole genome shotgun (WGS) entry which is preliminary data.</text>
</comment>
<evidence type="ECO:0000256" key="3">
    <source>
        <dbReference type="ARBA" id="ARBA00022737"/>
    </source>
</evidence>
<dbReference type="CDD" id="cd16321">
    <property type="entry name" value="MraZ_C"/>
    <property type="match status" value="1"/>
</dbReference>
<dbReference type="GO" id="GO:2000143">
    <property type="term" value="P:negative regulation of DNA-templated transcription initiation"/>
    <property type="evidence" value="ECO:0007669"/>
    <property type="project" value="TreeGrafter"/>
</dbReference>
<keyword evidence="3" id="KW-0677">Repeat</keyword>
<dbReference type="RefSeq" id="WP_154770477.1">
    <property type="nucleotide sequence ID" value="NZ_WLYK01000009.1"/>
</dbReference>
<dbReference type="CDD" id="cd16320">
    <property type="entry name" value="MraZ_N"/>
    <property type="match status" value="1"/>
</dbReference>
<comment type="subcellular location">
    <subcellularLocation>
        <location evidence="7">Cytoplasm</location>
        <location evidence="7">Nucleoid</location>
    </subcellularLocation>
</comment>
<dbReference type="SUPFAM" id="SSF89447">
    <property type="entry name" value="AbrB/MazE/MraZ-like"/>
    <property type="match status" value="1"/>
</dbReference>
<dbReference type="GO" id="GO:0003700">
    <property type="term" value="F:DNA-binding transcription factor activity"/>
    <property type="evidence" value="ECO:0007669"/>
    <property type="project" value="UniProtKB-UniRule"/>
</dbReference>
<dbReference type="InterPro" id="IPR035644">
    <property type="entry name" value="MraZ_C"/>
</dbReference>
<sequence length="144" mass="15894">MALTGFFGTYTPRMDDKGRVTLPARYRGTFTDGVMVARGQDHCLYVFTPEGFAEHAASAIDAPITDQRARGYQRYLLANADQQIPDGQGRISVPARMREYAGLVKDVVVVGVGRRMELWDADRWAAYEAAQEADYADPSGLDLG</sequence>
<keyword evidence="2 7" id="KW-0963">Cytoplasm</keyword>
<protein>
    <recommendedName>
        <fullName evidence="1 7">Transcriptional regulator MraZ</fullName>
    </recommendedName>
</protein>
<dbReference type="GO" id="GO:0009295">
    <property type="term" value="C:nucleoid"/>
    <property type="evidence" value="ECO:0007669"/>
    <property type="project" value="UniProtKB-SubCell"/>
</dbReference>
<dbReference type="PANTHER" id="PTHR34701:SF1">
    <property type="entry name" value="TRANSCRIPTIONAL REGULATOR MRAZ"/>
    <property type="match status" value="1"/>
</dbReference>
<dbReference type="HAMAP" id="MF_01008">
    <property type="entry name" value="MraZ"/>
    <property type="match status" value="1"/>
</dbReference>
<comment type="subunit">
    <text evidence="7">Forms oligomers.</text>
</comment>
<comment type="similarity">
    <text evidence="7">Belongs to the MraZ family.</text>
</comment>
<evidence type="ECO:0000256" key="7">
    <source>
        <dbReference type="HAMAP-Rule" id="MF_01008"/>
    </source>
</evidence>
<dbReference type="Gene3D" id="3.40.1550.20">
    <property type="entry name" value="Transcriptional regulator MraZ domain"/>
    <property type="match status" value="1"/>
</dbReference>
<dbReference type="InterPro" id="IPR038619">
    <property type="entry name" value="MraZ_sf"/>
</dbReference>
<proteinExistence type="inferred from homology"/>
<dbReference type="PROSITE" id="PS51740">
    <property type="entry name" value="SPOVT_ABRB"/>
    <property type="match status" value="2"/>
</dbReference>
<evidence type="ECO:0000256" key="2">
    <source>
        <dbReference type="ARBA" id="ARBA00022490"/>
    </source>
</evidence>
<name>A0A7K1FT02_9ACTN</name>
<dbReference type="InterPro" id="IPR020603">
    <property type="entry name" value="MraZ_dom"/>
</dbReference>
<dbReference type="GO" id="GO:0000976">
    <property type="term" value="F:transcription cis-regulatory region binding"/>
    <property type="evidence" value="ECO:0007669"/>
    <property type="project" value="TreeGrafter"/>
</dbReference>
<dbReference type="AlphaFoldDB" id="A0A7K1FT02"/>
<dbReference type="GO" id="GO:0005737">
    <property type="term" value="C:cytoplasm"/>
    <property type="evidence" value="ECO:0007669"/>
    <property type="project" value="UniProtKB-UniRule"/>
</dbReference>
<dbReference type="Proteomes" id="UP000460221">
    <property type="component" value="Unassembled WGS sequence"/>
</dbReference>
<dbReference type="InterPro" id="IPR037914">
    <property type="entry name" value="SpoVT-AbrB_sf"/>
</dbReference>
<dbReference type="PANTHER" id="PTHR34701">
    <property type="entry name" value="TRANSCRIPTIONAL REGULATOR MRAZ"/>
    <property type="match status" value="1"/>
</dbReference>
<dbReference type="InterPro" id="IPR007159">
    <property type="entry name" value="SpoVT-AbrB_dom"/>
</dbReference>
<evidence type="ECO:0000259" key="8">
    <source>
        <dbReference type="PROSITE" id="PS51740"/>
    </source>
</evidence>
<evidence type="ECO:0000313" key="10">
    <source>
        <dbReference type="Proteomes" id="UP000460221"/>
    </source>
</evidence>
<dbReference type="Pfam" id="PF02381">
    <property type="entry name" value="MraZ"/>
    <property type="match status" value="2"/>
</dbReference>
<keyword evidence="4 7" id="KW-0805">Transcription regulation</keyword>
<gene>
    <name evidence="7 9" type="primary">mraZ</name>
    <name evidence="9" type="ORF">GIS00_21515</name>
</gene>
<keyword evidence="10" id="KW-1185">Reference proteome</keyword>
<keyword evidence="5 7" id="KW-0238">DNA-binding</keyword>
<evidence type="ECO:0000256" key="6">
    <source>
        <dbReference type="ARBA" id="ARBA00023163"/>
    </source>
</evidence>
<evidence type="ECO:0000313" key="9">
    <source>
        <dbReference type="EMBL" id="MTD16519.1"/>
    </source>
</evidence>
<accession>A0A7K1FT02</accession>
<organism evidence="9 10">
    <name type="scientific">Nakamurella alba</name>
    <dbReference type="NCBI Taxonomy" id="2665158"/>
    <lineage>
        <taxon>Bacteria</taxon>
        <taxon>Bacillati</taxon>
        <taxon>Actinomycetota</taxon>
        <taxon>Actinomycetes</taxon>
        <taxon>Nakamurellales</taxon>
        <taxon>Nakamurellaceae</taxon>
        <taxon>Nakamurella</taxon>
    </lineage>
</organism>
<dbReference type="EMBL" id="WLYK01000009">
    <property type="protein sequence ID" value="MTD16519.1"/>
    <property type="molecule type" value="Genomic_DNA"/>
</dbReference>
<dbReference type="InterPro" id="IPR035642">
    <property type="entry name" value="MraZ_N"/>
</dbReference>
<dbReference type="InterPro" id="IPR003444">
    <property type="entry name" value="MraZ"/>
</dbReference>